<dbReference type="PANTHER" id="PTHR14689">
    <property type="entry name" value="PHORBOL-ESTER_DAG-TYPE DOMAIN-CONTAINING PROTEIN"/>
    <property type="match status" value="1"/>
</dbReference>
<organism evidence="3 4">
    <name type="scientific">Strongyloides venezuelensis</name>
    <name type="common">Threadworm</name>
    <dbReference type="NCBI Taxonomy" id="75913"/>
    <lineage>
        <taxon>Eukaryota</taxon>
        <taxon>Metazoa</taxon>
        <taxon>Ecdysozoa</taxon>
        <taxon>Nematoda</taxon>
        <taxon>Chromadorea</taxon>
        <taxon>Rhabditida</taxon>
        <taxon>Tylenchina</taxon>
        <taxon>Panagrolaimomorpha</taxon>
        <taxon>Strongyloidoidea</taxon>
        <taxon>Strongyloididae</taxon>
        <taxon>Strongyloides</taxon>
    </lineage>
</organism>
<dbReference type="GO" id="GO:0005634">
    <property type="term" value="C:nucleus"/>
    <property type="evidence" value="ECO:0007669"/>
    <property type="project" value="TreeGrafter"/>
</dbReference>
<reference evidence="3" key="1">
    <citation type="submission" date="2014-07" db="EMBL/GenBank/DDBJ databases">
        <authorList>
            <person name="Martin A.A"/>
            <person name="De Silva N."/>
        </authorList>
    </citation>
    <scope>NUCLEOTIDE SEQUENCE</scope>
</reference>
<feature type="region of interest" description="Disordered" evidence="2">
    <location>
        <begin position="393"/>
        <end position="412"/>
    </location>
</feature>
<name>A0A0K0FQA9_STRVS</name>
<dbReference type="PANTHER" id="PTHR14689:SF0">
    <property type="entry name" value="COILED-COIL DOMAIN-CONTAINING PROTEIN 82"/>
    <property type="match status" value="1"/>
</dbReference>
<evidence type="ECO:0000256" key="2">
    <source>
        <dbReference type="SAM" id="MobiDB-lite"/>
    </source>
</evidence>
<keyword evidence="3" id="KW-1185">Reference proteome</keyword>
<dbReference type="Proteomes" id="UP000035680">
    <property type="component" value="Unassembled WGS sequence"/>
</dbReference>
<dbReference type="WBParaSite" id="SVE_1159600.1">
    <property type="protein sequence ID" value="SVE_1159600.1"/>
    <property type="gene ID" value="SVE_1159600"/>
</dbReference>
<keyword evidence="1" id="KW-0175">Coiled coil</keyword>
<feature type="compositionally biased region" description="Polar residues" evidence="2">
    <location>
        <begin position="395"/>
        <end position="412"/>
    </location>
</feature>
<reference evidence="4" key="2">
    <citation type="submission" date="2015-08" db="UniProtKB">
        <authorList>
            <consortium name="WormBaseParasite"/>
        </authorList>
    </citation>
    <scope>IDENTIFICATION</scope>
</reference>
<evidence type="ECO:0000313" key="3">
    <source>
        <dbReference type="Proteomes" id="UP000035680"/>
    </source>
</evidence>
<dbReference type="STRING" id="75913.A0A0K0FQA9"/>
<feature type="region of interest" description="Disordered" evidence="2">
    <location>
        <begin position="669"/>
        <end position="700"/>
    </location>
</feature>
<feature type="region of interest" description="Disordered" evidence="2">
    <location>
        <begin position="867"/>
        <end position="905"/>
    </location>
</feature>
<feature type="coiled-coil region" evidence="1">
    <location>
        <begin position="575"/>
        <end position="602"/>
    </location>
</feature>
<evidence type="ECO:0000256" key="1">
    <source>
        <dbReference type="SAM" id="Coils"/>
    </source>
</evidence>
<protein>
    <submittedName>
        <fullName evidence="4">DUF4211 domain-containing protein</fullName>
    </submittedName>
</protein>
<accession>A0A0K0FQA9</accession>
<sequence length="1333" mass="152915">MEQRNLGTPVPSTFTPNSSNYNVLKNTFNKTPINFHNNFSNLHSTNDMLLMSLQQQLNELSNTDVPSNIEIHNSSKLLCQNEVHSLISYNKTPWNESPKDKWNVPKNLECQKQHINYNNSFNTNLSSPNHLVNAKINDNRSPIETPPFSMTPQNIVQNGNTTFQHSPNINSIYNLRQPPLKGNNINSNIWSPYDNLNIKNQMMKLSSGVVNEISNQSITSPTANNLPHDIISIHNQKSLNQQKEMDNGNDFQTHCYGMNQHQGNTESTINGNTTTSSSQWQNIEQTSFGYSMKSQQIQNRNMFQKVSDTISRSKMNFDTSHLSQYNQKDIFNNTISTYSTSINDVKKSSNLIESLGDPEQISSMDIKNNDHINDLADVDKEFEQILSSVARKESTSANSSTNQYNNNFPTTSLNLPIKNQESDNRSTNDINNKQSKVQMVDLPFLAPLPLNNTVVMTEFPQPSSSKCGDGKFGLSGNINFTPPGSPSTIEKNDSFNSFFVPFHPSSTNNFLNSNLNNTTTSTLPIVEENINKINETPSTIPTIPSNLKNKVKNKDISKSIQKKSYGGRTKKLKDNENEESINNKLLLEKEQKEKEEEEFLNSLLFMPSKINRNNSSIVPIYKQKPKPCYAEASSLMKDDLLKGKNAIDEYDFVDDEPEDILPKTVISCDEESEDDTNNISLKNKSHSEDKNHNGNNSECNVINQKSRKQNEKIVPTNKDKMSPSNGVLLLKILKERKINNDHHQKLLTNNGVLKHEICYKEHGIKFDTEQKDEIKSEKDNDGIITSNENVSVMALSNDSDEKDKMATTKTTNQTTIPIPPLKVLSMLAVEKKSPSIDENVMPTIPKLRIKIFKQEKSAIIDNDYKVNSTSKKKKKRKMERDDEYDYDKSIKKRKKKKVNDDDNYSNESTNYKAQIIMFEEHGYIEYGKKDSLTVEEWNSRDKANYSRFNDKKVEKNNNILMKIKHIAPSTYISDRLKMFEEASEGVGKGTFLIHKSDLTKDDIPLWKVDSQNLLQKFPAFKDNNKSKTYMFKSSSTYSGWCDQLINEYMIINVNIVKQSRSECIVELPLPINDLFPVMSTIDIRDVNIFKDGKIPKESSSVNDESKLILSKDDKVVENMLIYIEALLNHAISSTFLDKVKQGNDWNFLLAINEIDRINNEAKERVKQRVKWTEKIETTINEFLYCSIIDDKIFNYNKKDNKNHSNNNVQCQACGMRSSEKIIQFFEKCYYDKETLEIKIDNNIDKLSDIEELSAIDFHICEMCADLGEIYHRLTHMRFLTFMVCEQKLEELCMLDENVVASKAISMCLKDFKWLNAIMLDYYEIWKRIQRNDI</sequence>
<proteinExistence type="predicted"/>
<evidence type="ECO:0000313" key="4">
    <source>
        <dbReference type="WBParaSite" id="SVE_1159600.1"/>
    </source>
</evidence>